<dbReference type="eggNOG" id="KOG2210">
    <property type="taxonomic scope" value="Eukaryota"/>
</dbReference>
<comment type="similarity">
    <text evidence="1 2">Belongs to the OSBP family.</text>
</comment>
<dbReference type="GO" id="GO:0008142">
    <property type="term" value="F:oxysterol binding"/>
    <property type="evidence" value="ECO:0007669"/>
    <property type="project" value="EnsemblFungi"/>
</dbReference>
<dbReference type="PROSITE" id="PS01013">
    <property type="entry name" value="OSBP"/>
    <property type="match status" value="1"/>
</dbReference>
<protein>
    <recommendedName>
        <fullName evidence="5">Oxysterol-binding protein</fullName>
    </recommendedName>
</protein>
<accession>J7REM3</accession>
<evidence type="ECO:0008006" key="5">
    <source>
        <dbReference type="Google" id="ProtNLM"/>
    </source>
</evidence>
<dbReference type="STRING" id="1071383.J7REM3"/>
<dbReference type="OrthoDB" id="14833at2759"/>
<dbReference type="GO" id="GO:0034727">
    <property type="term" value="P:piecemeal microautophagy of the nucleus"/>
    <property type="evidence" value="ECO:0007669"/>
    <property type="project" value="EnsemblFungi"/>
</dbReference>
<dbReference type="InterPro" id="IPR018494">
    <property type="entry name" value="Oxysterol-bd_CS"/>
</dbReference>
<dbReference type="OMA" id="YVISGQW"/>
<evidence type="ECO:0000256" key="2">
    <source>
        <dbReference type="RuleBase" id="RU003844"/>
    </source>
</evidence>
<dbReference type="GO" id="GO:0016020">
    <property type="term" value="C:membrane"/>
    <property type="evidence" value="ECO:0007669"/>
    <property type="project" value="TreeGrafter"/>
</dbReference>
<dbReference type="SUPFAM" id="SSF144000">
    <property type="entry name" value="Oxysterol-binding protein-like"/>
    <property type="match status" value="1"/>
</dbReference>
<dbReference type="Gene3D" id="2.40.160.120">
    <property type="match status" value="1"/>
</dbReference>
<dbReference type="GO" id="GO:0006897">
    <property type="term" value="P:endocytosis"/>
    <property type="evidence" value="ECO:0007669"/>
    <property type="project" value="EnsemblFungi"/>
</dbReference>
<dbReference type="GeneID" id="34523623"/>
<proteinExistence type="inferred from homology"/>
<organism evidence="3 4">
    <name type="scientific">Huiozyma naganishii (strain ATCC MYA-139 / BCRC 22969 / CBS 8797 / KCTC 17520 / NBRC 10181 / NCYC 3082 / Yp74L-3)</name>
    <name type="common">Yeast</name>
    <name type="synonym">Kazachstania naganishii</name>
    <dbReference type="NCBI Taxonomy" id="1071383"/>
    <lineage>
        <taxon>Eukaryota</taxon>
        <taxon>Fungi</taxon>
        <taxon>Dikarya</taxon>
        <taxon>Ascomycota</taxon>
        <taxon>Saccharomycotina</taxon>
        <taxon>Saccharomycetes</taxon>
        <taxon>Saccharomycetales</taxon>
        <taxon>Saccharomycetaceae</taxon>
        <taxon>Huiozyma</taxon>
    </lineage>
</organism>
<dbReference type="HOGENOM" id="CLU_012334_0_0_1"/>
<dbReference type="GO" id="GO:0120015">
    <property type="term" value="F:sterol transfer activity"/>
    <property type="evidence" value="ECO:0007669"/>
    <property type="project" value="EnsemblFungi"/>
</dbReference>
<dbReference type="FunFam" id="2.40.160.120:FF:000010">
    <property type="entry name" value="Oxysterol-binding protein homolog 4"/>
    <property type="match status" value="1"/>
</dbReference>
<dbReference type="AlphaFoldDB" id="J7REM3"/>
<sequence>MTDYSQSSTWTSFLKSMSSFSGDLSSLSAPPFILSPMSLSEFPQYWGCHQGLFLNIARINKENYHKLYPHAKTVDEARMLAVIKWFFATLHGQYSSRSEKGGFEKKPLNPFLGELFVGKWENEKLGDTTMLTEQVSHHPPINAYCLNNEKQDITLQGYSQIKSSFSKTLRLNVKQFGHSIIETSGGSFLVTVPALHLEGLLVASPHVELEDKSYIQSSSGLICVLEYSGKGYFSGQKNTVKAKVYSSMKSLKENATPLYVISGQWSGVTTIVAGNATGTNASKPTIFSDVSKIKVDPLVVKPVEDQHPLESRKAWYDVAKAIELGDMKLISQTKSKLENAQRQLRKEEKENKTHWKTRWFEKVDYNGAAKKNDPEDGNPIDGTYLSLVGMAGLSIKNVASGTKTGEKEDRLNKTADHWRFRKDLWEKDDEVIV</sequence>
<dbReference type="GO" id="GO:0030011">
    <property type="term" value="P:maintenance of cell polarity"/>
    <property type="evidence" value="ECO:0007669"/>
    <property type="project" value="EnsemblFungi"/>
</dbReference>
<reference evidence="4" key="2">
    <citation type="submission" date="2012-08" db="EMBL/GenBank/DDBJ databases">
        <title>Genome sequence of Kazachstania naganishii.</title>
        <authorList>
            <person name="Gordon J.L."/>
            <person name="Armisen D."/>
            <person name="Proux-Wera E."/>
            <person name="OhEigeartaigh S.S."/>
            <person name="Byrne K.P."/>
            <person name="Wolfe K.H."/>
        </authorList>
    </citation>
    <scope>NUCLEOTIDE SEQUENCE [LARGE SCALE GENOMIC DNA]</scope>
    <source>
        <strain evidence="4">ATCC MYA-139 / BCRC 22969 / CBS 8797 / CCRC 22969 / KCTC 17520 / NBRC 10181 / NCYC 3082</strain>
    </source>
</reference>
<gene>
    <name evidence="3" type="primary">KNAG0A03000</name>
    <name evidence="3" type="ordered locus">KNAG_0A03000</name>
</gene>
<dbReference type="Gene3D" id="1.10.287.2720">
    <property type="match status" value="1"/>
</dbReference>
<dbReference type="GO" id="GO:0006887">
    <property type="term" value="P:exocytosis"/>
    <property type="evidence" value="ECO:0007669"/>
    <property type="project" value="EnsemblFungi"/>
</dbReference>
<dbReference type="InterPro" id="IPR000648">
    <property type="entry name" value="Oxysterol-bd"/>
</dbReference>
<dbReference type="InterPro" id="IPR037239">
    <property type="entry name" value="OSBP_sf"/>
</dbReference>
<dbReference type="Gene3D" id="6.10.250.1430">
    <property type="match status" value="1"/>
</dbReference>
<dbReference type="Gene3D" id="3.30.70.3490">
    <property type="match status" value="1"/>
</dbReference>
<dbReference type="PANTHER" id="PTHR10972:SF184">
    <property type="entry name" value="OXYSTEROL-BINDING PROTEIN HOMOLOG 4-RELATED"/>
    <property type="match status" value="1"/>
</dbReference>
<reference evidence="3 4" key="1">
    <citation type="journal article" date="2011" name="Proc. Natl. Acad. Sci. U.S.A.">
        <title>Evolutionary erosion of yeast sex chromosomes by mating-type switching accidents.</title>
        <authorList>
            <person name="Gordon J.L."/>
            <person name="Armisen D."/>
            <person name="Proux-Wera E."/>
            <person name="Oheigeartaigh S.S."/>
            <person name="Byrne K.P."/>
            <person name="Wolfe K.H."/>
        </authorList>
    </citation>
    <scope>NUCLEOTIDE SEQUENCE [LARGE SCALE GENOMIC DNA]</scope>
    <source>
        <strain evidence="4">ATCC MYA-139 / BCRC 22969 / CBS 8797 / CCRC 22969 / KCTC 17520 / NBRC 10181 / NCYC 3082</strain>
    </source>
</reference>
<keyword evidence="4" id="KW-1185">Reference proteome</keyword>
<dbReference type="EMBL" id="HE978314">
    <property type="protein sequence ID" value="CCK67988.1"/>
    <property type="molecule type" value="Genomic_DNA"/>
</dbReference>
<dbReference type="PANTHER" id="PTHR10972">
    <property type="entry name" value="OXYSTEROL-BINDING PROTEIN-RELATED"/>
    <property type="match status" value="1"/>
</dbReference>
<evidence type="ECO:0000313" key="3">
    <source>
        <dbReference type="EMBL" id="CCK67988.1"/>
    </source>
</evidence>
<name>J7REM3_HUIN7</name>
<dbReference type="GO" id="GO:0005829">
    <property type="term" value="C:cytosol"/>
    <property type="evidence" value="ECO:0007669"/>
    <property type="project" value="TreeGrafter"/>
</dbReference>
<dbReference type="Pfam" id="PF01237">
    <property type="entry name" value="Oxysterol_BP"/>
    <property type="match status" value="1"/>
</dbReference>
<dbReference type="RefSeq" id="XP_022462234.1">
    <property type="nucleotide sequence ID" value="XM_022607307.1"/>
</dbReference>
<evidence type="ECO:0000256" key="1">
    <source>
        <dbReference type="ARBA" id="ARBA00008842"/>
    </source>
</evidence>
<evidence type="ECO:0000313" key="4">
    <source>
        <dbReference type="Proteomes" id="UP000006310"/>
    </source>
</evidence>
<dbReference type="KEGG" id="kng:KNAG_0A03000"/>
<dbReference type="Proteomes" id="UP000006310">
    <property type="component" value="Chromosome 1"/>
</dbReference>